<accession>A0A2T9X986</accession>
<protein>
    <submittedName>
        <fullName evidence="1">Ornithine cyclodeaminase family protein</fullName>
    </submittedName>
</protein>
<dbReference type="GO" id="GO:0005737">
    <property type="term" value="C:cytoplasm"/>
    <property type="evidence" value="ECO:0007669"/>
    <property type="project" value="TreeGrafter"/>
</dbReference>
<name>A0A2T9X986_9CREN</name>
<dbReference type="InterPro" id="IPR023401">
    <property type="entry name" value="ODC_N"/>
</dbReference>
<dbReference type="OMA" id="ICIATYS"/>
<dbReference type="Proteomes" id="UP000245638">
    <property type="component" value="Unassembled WGS sequence"/>
</dbReference>
<dbReference type="Gene3D" id="3.30.1780.10">
    <property type="entry name" value="ornithine cyclodeaminase, domain 1"/>
    <property type="match status" value="1"/>
</dbReference>
<dbReference type="PIRSF" id="PIRSF001439">
    <property type="entry name" value="CryM"/>
    <property type="match status" value="1"/>
</dbReference>
<dbReference type="InterPro" id="IPR036291">
    <property type="entry name" value="NAD(P)-bd_dom_sf"/>
</dbReference>
<comment type="caution">
    <text evidence="1">The sequence shown here is derived from an EMBL/GenBank/DDBJ whole genome shotgun (WGS) entry which is preliminary data.</text>
</comment>
<dbReference type="EMBL" id="QEFD01000083">
    <property type="protein sequence ID" value="PVU76592.1"/>
    <property type="molecule type" value="Genomic_DNA"/>
</dbReference>
<dbReference type="AlphaFoldDB" id="A0A2T9X986"/>
<dbReference type="Gene3D" id="3.40.50.720">
    <property type="entry name" value="NAD(P)-binding Rossmann-like Domain"/>
    <property type="match status" value="1"/>
</dbReference>
<dbReference type="SUPFAM" id="SSF51735">
    <property type="entry name" value="NAD(P)-binding Rossmann-fold domains"/>
    <property type="match status" value="1"/>
</dbReference>
<dbReference type="RefSeq" id="WP_013775861.1">
    <property type="nucleotide sequence ID" value="NC_015518.1"/>
</dbReference>
<evidence type="ECO:0000313" key="2">
    <source>
        <dbReference type="Proteomes" id="UP000245638"/>
    </source>
</evidence>
<evidence type="ECO:0000313" key="1">
    <source>
        <dbReference type="EMBL" id="PVU76592.1"/>
    </source>
</evidence>
<dbReference type="PANTHER" id="PTHR13812">
    <property type="entry name" value="KETIMINE REDUCTASE MU-CRYSTALLIN"/>
    <property type="match status" value="1"/>
</dbReference>
<sequence>MALLLTEKDVSNLLKFEDAYVALKEAFIALESKAGVNSKRMRTSISGSTLTCQAGGLQGYLGIKTFIKGNFVSLLFSTSGELLMIAEADRLSQIRTGSLSVLASDYIQIKYDTVGIIGLGKQGLAQVEAFYELKKIEPIVISRTQERINKALRILNSEGIKVKVAGSYKDVFLNSEVITSITSSKDPFIKLDYVRKGMHINLMGSNIPERVEAFPELIKASSIIVVEDIEQALEEAGDLILAKKMGMLDESKLVTLSSVIAGKVEKKKDDDISIFKSTGVGLEDVAVMKVLYEKAKKQGIGKEIEVKGVWSRE</sequence>
<gene>
    <name evidence="1" type="ORF">DDW13_02690</name>
</gene>
<dbReference type="InterPro" id="IPR003462">
    <property type="entry name" value="ODC_Mu_crystall"/>
</dbReference>
<dbReference type="PANTHER" id="PTHR13812:SF19">
    <property type="entry name" value="KETIMINE REDUCTASE MU-CRYSTALLIN"/>
    <property type="match status" value="1"/>
</dbReference>
<organism evidence="1 2">
    <name type="scientific">Acidianus hospitalis</name>
    <dbReference type="NCBI Taxonomy" id="563177"/>
    <lineage>
        <taxon>Archaea</taxon>
        <taxon>Thermoproteota</taxon>
        <taxon>Thermoprotei</taxon>
        <taxon>Sulfolobales</taxon>
        <taxon>Sulfolobaceae</taxon>
        <taxon>Acidianus</taxon>
    </lineage>
</organism>
<dbReference type="Pfam" id="PF02423">
    <property type="entry name" value="OCD_Mu_crystall"/>
    <property type="match status" value="1"/>
</dbReference>
<proteinExistence type="predicted"/>
<reference evidence="1 2" key="1">
    <citation type="journal article" date="2015" name="Appl. Environ. Microbiol.">
        <title>Nanoarchaeota, Their Sulfolobales Host, and Nanoarchaeota Virus Distribution across Yellowstone National Park Hot Springs.</title>
        <authorList>
            <person name="Munson-McGee J.H."/>
            <person name="Field E.K."/>
            <person name="Bateson M."/>
            <person name="Rooney C."/>
            <person name="Stepanauskas R."/>
            <person name="Young M.J."/>
        </authorList>
    </citation>
    <scope>NUCLEOTIDE SEQUENCE [LARGE SCALE GENOMIC DNA]</scope>
    <source>
        <strain evidence="1">SCGC AC-742_N10</strain>
    </source>
</reference>